<evidence type="ECO:0000313" key="1">
    <source>
        <dbReference type="EMBL" id="MDR6966636.1"/>
    </source>
</evidence>
<evidence type="ECO:0008006" key="3">
    <source>
        <dbReference type="Google" id="ProtNLM"/>
    </source>
</evidence>
<dbReference type="Proteomes" id="UP001255185">
    <property type="component" value="Unassembled WGS sequence"/>
</dbReference>
<dbReference type="EMBL" id="JAVDVI010000002">
    <property type="protein sequence ID" value="MDR6966636.1"/>
    <property type="molecule type" value="Genomic_DNA"/>
</dbReference>
<proteinExistence type="predicted"/>
<dbReference type="RefSeq" id="WP_310024318.1">
    <property type="nucleotide sequence ID" value="NZ_JAVDVI010000002.1"/>
</dbReference>
<sequence length="59" mass="6717">MSNEVKMTKEQILSQLKKEGVTNLDEFANFLVKKTHKNGEENGPIVMSAIIYQHGFVNH</sequence>
<protein>
    <recommendedName>
        <fullName evidence="3">DUF4287 domain-containing protein</fullName>
    </recommendedName>
</protein>
<organism evidence="1 2">
    <name type="scientific">Flavobacterium arsenatis</name>
    <dbReference type="NCBI Taxonomy" id="1484332"/>
    <lineage>
        <taxon>Bacteria</taxon>
        <taxon>Pseudomonadati</taxon>
        <taxon>Bacteroidota</taxon>
        <taxon>Flavobacteriia</taxon>
        <taxon>Flavobacteriales</taxon>
        <taxon>Flavobacteriaceae</taxon>
        <taxon>Flavobacterium</taxon>
    </lineage>
</organism>
<comment type="caution">
    <text evidence="1">The sequence shown here is derived from an EMBL/GenBank/DDBJ whole genome shotgun (WGS) entry which is preliminary data.</text>
</comment>
<keyword evidence="2" id="KW-1185">Reference proteome</keyword>
<evidence type="ECO:0000313" key="2">
    <source>
        <dbReference type="Proteomes" id="UP001255185"/>
    </source>
</evidence>
<gene>
    <name evidence="1" type="ORF">J2X31_000634</name>
</gene>
<accession>A0ABU1TL09</accession>
<reference evidence="1 2" key="1">
    <citation type="submission" date="2023-07" db="EMBL/GenBank/DDBJ databases">
        <title>Sorghum-associated microbial communities from plants grown in Nebraska, USA.</title>
        <authorList>
            <person name="Schachtman D."/>
        </authorList>
    </citation>
    <scope>NUCLEOTIDE SEQUENCE [LARGE SCALE GENOMIC DNA]</scope>
    <source>
        <strain evidence="1 2">3773</strain>
    </source>
</reference>
<name>A0ABU1TL09_9FLAO</name>